<dbReference type="AlphaFoldDB" id="A0A0J7LYX8"/>
<protein>
    <submittedName>
        <fullName evidence="1">Uncharacterized protein</fullName>
    </submittedName>
</protein>
<name>A0A0J7LYX8_9GAMM</name>
<sequence length="184" mass="20515">MIFPRISGFSHQIKTNKSIKYVPGLTALHRTPLTGRRLFLALKGRSLVMARRQFLDGTIKVTGLRITPVTAGTSGRAFRVIALPGKEIIYWSFFRVKVNRFARKQSEELQVPVDFEPSLYGQSLKFEYSYEPFEYIVGGVLSIGMAGLLQLDMDGSSALAAVFCGLGIFQLVQAYKARAAFKNL</sequence>
<evidence type="ECO:0000313" key="2">
    <source>
        <dbReference type="Proteomes" id="UP000036102"/>
    </source>
</evidence>
<dbReference type="Proteomes" id="UP000036102">
    <property type="component" value="Unassembled WGS sequence"/>
</dbReference>
<organism evidence="1 2">
    <name type="scientific">Marinobacter subterrani</name>
    <dbReference type="NCBI Taxonomy" id="1658765"/>
    <lineage>
        <taxon>Bacteria</taxon>
        <taxon>Pseudomonadati</taxon>
        <taxon>Pseudomonadota</taxon>
        <taxon>Gammaproteobacteria</taxon>
        <taxon>Pseudomonadales</taxon>
        <taxon>Marinobacteraceae</taxon>
        <taxon>Marinobacter</taxon>
    </lineage>
</organism>
<dbReference type="PATRIC" id="fig|1658765.3.peg.234"/>
<evidence type="ECO:0000313" key="1">
    <source>
        <dbReference type="EMBL" id="KMQ74070.1"/>
    </source>
</evidence>
<dbReference type="EMBL" id="LFBU01000001">
    <property type="protein sequence ID" value="KMQ74070.1"/>
    <property type="molecule type" value="Genomic_DNA"/>
</dbReference>
<reference evidence="1 2" key="1">
    <citation type="submission" date="2015-06" db="EMBL/GenBank/DDBJ databases">
        <title>Marinobacter subterrani, a genetically tractable neutrophilic iron-oxidizing strain isolated from the Soudan Iron Mine.</title>
        <authorList>
            <person name="Bonis B.M."/>
            <person name="Gralnick J.A."/>
        </authorList>
    </citation>
    <scope>NUCLEOTIDE SEQUENCE [LARGE SCALE GENOMIC DNA]</scope>
    <source>
        <strain evidence="1 2">JG233</strain>
    </source>
</reference>
<accession>A0A0J7LYX8</accession>
<dbReference type="STRING" id="1658765.Msub_10241"/>
<comment type="caution">
    <text evidence="1">The sequence shown here is derived from an EMBL/GenBank/DDBJ whole genome shotgun (WGS) entry which is preliminary data.</text>
</comment>
<proteinExistence type="predicted"/>
<keyword evidence="2" id="KW-1185">Reference proteome</keyword>
<gene>
    <name evidence="1" type="ORF">Msub_10241</name>
</gene>